<reference evidence="10" key="1">
    <citation type="submission" date="2023-11" db="EMBL/GenBank/DDBJ databases">
        <title>Genome assemblies of two species of porcelain crab, Petrolisthes cinctipes and Petrolisthes manimaculis (Anomura: Porcellanidae).</title>
        <authorList>
            <person name="Angst P."/>
        </authorList>
    </citation>
    <scope>NUCLEOTIDE SEQUENCE</scope>
    <source>
        <strain evidence="10">PB745_02</strain>
        <tissue evidence="10">Gill</tissue>
    </source>
</reference>
<protein>
    <recommendedName>
        <fullName evidence="9">Neurotransmitter-gated ion-channel transmembrane domain-containing protein</fullName>
    </recommendedName>
</protein>
<organism evidence="10 11">
    <name type="scientific">Petrolisthes manimaculis</name>
    <dbReference type="NCBI Taxonomy" id="1843537"/>
    <lineage>
        <taxon>Eukaryota</taxon>
        <taxon>Metazoa</taxon>
        <taxon>Ecdysozoa</taxon>
        <taxon>Arthropoda</taxon>
        <taxon>Crustacea</taxon>
        <taxon>Multicrustacea</taxon>
        <taxon>Malacostraca</taxon>
        <taxon>Eumalacostraca</taxon>
        <taxon>Eucarida</taxon>
        <taxon>Decapoda</taxon>
        <taxon>Pleocyemata</taxon>
        <taxon>Anomura</taxon>
        <taxon>Galatheoidea</taxon>
        <taxon>Porcellanidae</taxon>
        <taxon>Petrolisthes</taxon>
    </lineage>
</organism>
<evidence type="ECO:0000256" key="1">
    <source>
        <dbReference type="ARBA" id="ARBA00004141"/>
    </source>
</evidence>
<dbReference type="AlphaFoldDB" id="A0AAE1TMI4"/>
<dbReference type="Gene3D" id="1.20.58.390">
    <property type="entry name" value="Neurotransmitter-gated ion-channel transmembrane domain"/>
    <property type="match status" value="1"/>
</dbReference>
<evidence type="ECO:0000256" key="4">
    <source>
        <dbReference type="ARBA" id="ARBA00022475"/>
    </source>
</evidence>
<dbReference type="GO" id="GO:0005886">
    <property type="term" value="C:plasma membrane"/>
    <property type="evidence" value="ECO:0007669"/>
    <property type="project" value="UniProtKB-SubCell"/>
</dbReference>
<dbReference type="GO" id="GO:0099095">
    <property type="term" value="F:ligand-gated monoatomic anion channel activity"/>
    <property type="evidence" value="ECO:0007669"/>
    <property type="project" value="UniProtKB-ARBA"/>
</dbReference>
<dbReference type="SUPFAM" id="SSF90112">
    <property type="entry name" value="Neurotransmitter-gated ion-channel transmembrane pore"/>
    <property type="match status" value="1"/>
</dbReference>
<comment type="caution">
    <text evidence="10">The sequence shown here is derived from an EMBL/GenBank/DDBJ whole genome shotgun (WGS) entry which is preliminary data.</text>
</comment>
<dbReference type="CDD" id="cd19049">
    <property type="entry name" value="LGIC_TM_anion"/>
    <property type="match status" value="1"/>
</dbReference>
<feature type="transmembrane region" description="Helical" evidence="8">
    <location>
        <begin position="84"/>
        <end position="105"/>
    </location>
</feature>
<dbReference type="InterPro" id="IPR006028">
    <property type="entry name" value="GABAA/Glycine_rcpt"/>
</dbReference>
<proteinExistence type="predicted"/>
<keyword evidence="11" id="KW-1185">Reference proteome</keyword>
<keyword evidence="8" id="KW-1133">Transmembrane helix</keyword>
<evidence type="ECO:0000256" key="5">
    <source>
        <dbReference type="ARBA" id="ARBA00023065"/>
    </source>
</evidence>
<dbReference type="InterPro" id="IPR006029">
    <property type="entry name" value="Neurotrans-gated_channel_TM"/>
</dbReference>
<evidence type="ECO:0000256" key="6">
    <source>
        <dbReference type="ARBA" id="ARBA00023303"/>
    </source>
</evidence>
<feature type="transmembrane region" description="Helical" evidence="8">
    <location>
        <begin position="146"/>
        <end position="169"/>
    </location>
</feature>
<dbReference type="SUPFAM" id="SSF63712">
    <property type="entry name" value="Nicotinic receptor ligand binding domain-like"/>
    <property type="match status" value="1"/>
</dbReference>
<keyword evidence="8" id="KW-0812">Transmembrane</keyword>
<dbReference type="Pfam" id="PF02932">
    <property type="entry name" value="Neur_chan_memb"/>
    <property type="match status" value="1"/>
</dbReference>
<dbReference type="Proteomes" id="UP001292094">
    <property type="component" value="Unassembled WGS sequence"/>
</dbReference>
<dbReference type="GO" id="GO:0005230">
    <property type="term" value="F:extracellular ligand-gated monoatomic ion channel activity"/>
    <property type="evidence" value="ECO:0007669"/>
    <property type="project" value="InterPro"/>
</dbReference>
<dbReference type="InterPro" id="IPR036719">
    <property type="entry name" value="Neuro-gated_channel_TM_sf"/>
</dbReference>
<feature type="domain" description="Neurotransmitter-gated ion-channel transmembrane" evidence="9">
    <location>
        <begin position="88"/>
        <end position="309"/>
    </location>
</feature>
<dbReference type="PANTHER" id="PTHR18945">
    <property type="entry name" value="NEUROTRANSMITTER GATED ION CHANNEL"/>
    <property type="match status" value="1"/>
</dbReference>
<feature type="region of interest" description="Disordered" evidence="7">
    <location>
        <begin position="193"/>
        <end position="245"/>
    </location>
</feature>
<dbReference type="PRINTS" id="PR00253">
    <property type="entry name" value="GABAARECEPTR"/>
</dbReference>
<evidence type="ECO:0000256" key="8">
    <source>
        <dbReference type="SAM" id="Phobius"/>
    </source>
</evidence>
<evidence type="ECO:0000256" key="3">
    <source>
        <dbReference type="ARBA" id="ARBA00022448"/>
    </source>
</evidence>
<gene>
    <name evidence="10" type="ORF">Pmani_036337</name>
</gene>
<dbReference type="EMBL" id="JAWZYT010005365">
    <property type="protein sequence ID" value="KAK4290792.1"/>
    <property type="molecule type" value="Genomic_DNA"/>
</dbReference>
<dbReference type="Gene3D" id="2.70.170.10">
    <property type="entry name" value="Neurotransmitter-gated ion-channel ligand-binding domain"/>
    <property type="match status" value="1"/>
</dbReference>
<evidence type="ECO:0000256" key="2">
    <source>
        <dbReference type="ARBA" id="ARBA00004236"/>
    </source>
</evidence>
<sequence length="315" mass="35315">MNFQSYPHDTQQCAMKIEVVISHTTDDLIFVWDPLVPLVVDDTIELPQLDLVSNSTGDCTQVYSTGNFTCLEVEFTFKRRLGYYLFHTYIPTCLIVIMSWISFWIKPEAVPARVTLGVTSLLTLSTQHANSQKSLPPVSYIKAMDMFMSSCTVFVFLSLMEYAVVNIILGDMVDQKAPPPDENIIRRVTRKLTVRRPGTPTTRRRNGGDVTLQEAENGGFGDPDGDPRILPAPQPIPHAHHQHPHHAHVSAAAPSPIGLCPSKYGGSTPNLARSLAADMKKAREKAILVDRFSRVIFPLSFTILNLLYWAVYFEW</sequence>
<evidence type="ECO:0000313" key="11">
    <source>
        <dbReference type="Proteomes" id="UP001292094"/>
    </source>
</evidence>
<keyword evidence="5" id="KW-0406">Ion transport</keyword>
<evidence type="ECO:0000256" key="7">
    <source>
        <dbReference type="SAM" id="MobiDB-lite"/>
    </source>
</evidence>
<dbReference type="GO" id="GO:0004888">
    <property type="term" value="F:transmembrane signaling receptor activity"/>
    <property type="evidence" value="ECO:0007669"/>
    <property type="project" value="InterPro"/>
</dbReference>
<keyword evidence="4" id="KW-1003">Cell membrane</keyword>
<comment type="subcellular location">
    <subcellularLocation>
        <location evidence="2">Cell membrane</location>
    </subcellularLocation>
    <subcellularLocation>
        <location evidence="1">Membrane</location>
        <topology evidence="1">Multi-pass membrane protein</topology>
    </subcellularLocation>
</comment>
<dbReference type="InterPro" id="IPR038050">
    <property type="entry name" value="Neuro_actylchol_rec"/>
</dbReference>
<accession>A0AAE1TMI4</accession>
<keyword evidence="8" id="KW-0472">Membrane</keyword>
<evidence type="ECO:0000313" key="10">
    <source>
        <dbReference type="EMBL" id="KAK4290792.1"/>
    </source>
</evidence>
<feature type="transmembrane region" description="Helical" evidence="8">
    <location>
        <begin position="295"/>
        <end position="313"/>
    </location>
</feature>
<evidence type="ECO:0000259" key="9">
    <source>
        <dbReference type="Pfam" id="PF02932"/>
    </source>
</evidence>
<keyword evidence="6" id="KW-0407">Ion channel</keyword>
<name>A0AAE1TMI4_9EUCA</name>
<dbReference type="GO" id="GO:0005254">
    <property type="term" value="F:chloride channel activity"/>
    <property type="evidence" value="ECO:0007669"/>
    <property type="project" value="UniProtKB-ARBA"/>
</dbReference>
<keyword evidence="3" id="KW-0813">Transport</keyword>
<dbReference type="InterPro" id="IPR006201">
    <property type="entry name" value="Neur_channel"/>
</dbReference>
<dbReference type="InterPro" id="IPR036734">
    <property type="entry name" value="Neur_chan_lig-bd_sf"/>
</dbReference>